<dbReference type="Proteomes" id="UP001165160">
    <property type="component" value="Unassembled WGS sequence"/>
</dbReference>
<protein>
    <recommendedName>
        <fullName evidence="4">Armadillo repeat-containing protein 6</fullName>
    </recommendedName>
</protein>
<evidence type="ECO:0000313" key="2">
    <source>
        <dbReference type="EMBL" id="GMH83456.1"/>
    </source>
</evidence>
<comment type="caution">
    <text evidence="2">The sequence shown here is derived from an EMBL/GenBank/DDBJ whole genome shotgun (WGS) entry which is preliminary data.</text>
</comment>
<evidence type="ECO:0000256" key="1">
    <source>
        <dbReference type="ARBA" id="ARBA00022737"/>
    </source>
</evidence>
<dbReference type="PANTHER" id="PTHR22895:SF0">
    <property type="entry name" value="ARMADILLO REPEAT-CONTAINING PROTEIN 6"/>
    <property type="match status" value="1"/>
</dbReference>
<evidence type="ECO:0000313" key="3">
    <source>
        <dbReference type="Proteomes" id="UP001165160"/>
    </source>
</evidence>
<gene>
    <name evidence="2" type="ORF">TrVE_jg1049</name>
</gene>
<name>A0A9W7B3S5_9STRA</name>
<dbReference type="InterPro" id="IPR016024">
    <property type="entry name" value="ARM-type_fold"/>
</dbReference>
<dbReference type="PANTHER" id="PTHR22895">
    <property type="entry name" value="ARMADILLO REPEAT-CONTAINING PROTEIN 6"/>
    <property type="match status" value="1"/>
</dbReference>
<dbReference type="Gene3D" id="1.25.10.10">
    <property type="entry name" value="Leucine-rich Repeat Variant"/>
    <property type="match status" value="1"/>
</dbReference>
<dbReference type="InterPro" id="IPR011989">
    <property type="entry name" value="ARM-like"/>
</dbReference>
<dbReference type="EMBL" id="BRXX01000026">
    <property type="protein sequence ID" value="GMH83456.1"/>
    <property type="molecule type" value="Genomic_DNA"/>
</dbReference>
<sequence>MSGLLPARVSQEAFDEVVKENMEDFEMAPDEAVQDAIKQFKSQGVTLDNLDLSVPTDEARAARSAFLDSTSLLDSCVSSDGSVDLSKSNHTKDAILAALKLVSEYCAPEFENCKIYRSLLVTNAAIYTLMNFLGVEGEGSDEILLANVRTLRILTKESMELRDAFIAHERVNKLLSKHLDNEELTGALLALIKVSCKNVENNKGYFMKSGGAKKVMAAVAAHPESAVVLGEACFCINTLCKFDDFRKEMSSAHENAKEFNLLGIVPALLKVTDFSIAIEHTKLAVAAMNATRVLAVNDEIVQSLVACGLLDRTQSSLAKHIHDPQLAAAAIGVYRNVCGNDEIKSTLCTNGSLEVMLEAMRKHTGSPMVAEHGCGTLAAMALRKPENVTHIFTCDGAAALLLAMRHHPKNVTVQRQGCLAVRNIIARNPEFKEALLELGVEKILKDAGQFQGAVDEAYAGLRDLGFEASVTKFDADTGAVVKTQMFGESKANFNKSNLASNDIDARVDENAKPANECVRF</sequence>
<proteinExistence type="predicted"/>
<organism evidence="2 3">
    <name type="scientific">Triparma verrucosa</name>
    <dbReference type="NCBI Taxonomy" id="1606542"/>
    <lineage>
        <taxon>Eukaryota</taxon>
        <taxon>Sar</taxon>
        <taxon>Stramenopiles</taxon>
        <taxon>Ochrophyta</taxon>
        <taxon>Bolidophyceae</taxon>
        <taxon>Parmales</taxon>
        <taxon>Triparmaceae</taxon>
        <taxon>Triparma</taxon>
    </lineage>
</organism>
<reference evidence="3" key="1">
    <citation type="journal article" date="2023" name="Commun. Biol.">
        <title>Genome analysis of Parmales, the sister group of diatoms, reveals the evolutionary specialization of diatoms from phago-mixotrophs to photoautotrophs.</title>
        <authorList>
            <person name="Ban H."/>
            <person name="Sato S."/>
            <person name="Yoshikawa S."/>
            <person name="Yamada K."/>
            <person name="Nakamura Y."/>
            <person name="Ichinomiya M."/>
            <person name="Sato N."/>
            <person name="Blanc-Mathieu R."/>
            <person name="Endo H."/>
            <person name="Kuwata A."/>
            <person name="Ogata H."/>
        </authorList>
    </citation>
    <scope>NUCLEOTIDE SEQUENCE [LARGE SCALE GENOMIC DNA]</scope>
    <source>
        <strain evidence="3">NIES 3699</strain>
    </source>
</reference>
<dbReference type="SUPFAM" id="SSF48371">
    <property type="entry name" value="ARM repeat"/>
    <property type="match status" value="1"/>
</dbReference>
<evidence type="ECO:0008006" key="4">
    <source>
        <dbReference type="Google" id="ProtNLM"/>
    </source>
</evidence>
<keyword evidence="3" id="KW-1185">Reference proteome</keyword>
<dbReference type="AlphaFoldDB" id="A0A9W7B3S5"/>
<keyword evidence="1" id="KW-0677">Repeat</keyword>
<accession>A0A9W7B3S5</accession>